<keyword evidence="5 8" id="KW-0812">Transmembrane</keyword>
<evidence type="ECO:0000256" key="6">
    <source>
        <dbReference type="ARBA" id="ARBA00022989"/>
    </source>
</evidence>
<gene>
    <name evidence="9" type="ORF">SAMN04488535_1915</name>
</gene>
<dbReference type="Pfam" id="PF01032">
    <property type="entry name" value="FecCD"/>
    <property type="match status" value="1"/>
</dbReference>
<keyword evidence="6 8" id="KW-1133">Transmembrane helix</keyword>
<sequence>MSAERRSTRNTGVVCATLLVAVAAAVVASLFVGSRAVPANEVLLGLRGAGTAEIRGIVWDLRVPRTLLAFAVGASLALAGALAQAWTRNPLADPGFIGITAGASCAMAIGAVMGVSATFTGSLALAFGGAAAATGVVMLIARRSLSPFTLILAGVGVDASLRSAATLLGLFDTEVFDSMRHWVVGSTFGRGYVEAAVAWAGCAVGGVCALLAARPLDLLAMGRETSLALGGSERRAHVGAAAGIVLLAGSATAAAGPVAFVGFAAPHIMRWLVGPQLTVLLVPAALFGGTIVLLADVLGRLVLTPGELEMSIVLAFIGAPLLIAAVHRGAGANKAVI</sequence>
<dbReference type="SUPFAM" id="SSF81345">
    <property type="entry name" value="ABC transporter involved in vitamin B12 uptake, BtuC"/>
    <property type="match status" value="1"/>
</dbReference>
<keyword evidence="3" id="KW-0813">Transport</keyword>
<keyword evidence="4" id="KW-1003">Cell membrane</keyword>
<evidence type="ECO:0000256" key="7">
    <source>
        <dbReference type="ARBA" id="ARBA00023136"/>
    </source>
</evidence>
<evidence type="ECO:0000256" key="2">
    <source>
        <dbReference type="ARBA" id="ARBA00007935"/>
    </source>
</evidence>
<dbReference type="Proteomes" id="UP000199350">
    <property type="component" value="Chromosome I"/>
</dbReference>
<evidence type="ECO:0000256" key="5">
    <source>
        <dbReference type="ARBA" id="ARBA00022692"/>
    </source>
</evidence>
<dbReference type="PANTHER" id="PTHR30472">
    <property type="entry name" value="FERRIC ENTEROBACTIN TRANSPORT SYSTEM PERMEASE PROTEIN"/>
    <property type="match status" value="1"/>
</dbReference>
<dbReference type="GO" id="GO:0033214">
    <property type="term" value="P:siderophore-iron import into cell"/>
    <property type="evidence" value="ECO:0007669"/>
    <property type="project" value="TreeGrafter"/>
</dbReference>
<dbReference type="Gene3D" id="1.10.3470.10">
    <property type="entry name" value="ABC transporter involved in vitamin B12 uptake, BtuC"/>
    <property type="match status" value="1"/>
</dbReference>
<evidence type="ECO:0000313" key="10">
    <source>
        <dbReference type="Proteomes" id="UP000199350"/>
    </source>
</evidence>
<feature type="transmembrane region" description="Helical" evidence="8">
    <location>
        <begin position="277"/>
        <end position="298"/>
    </location>
</feature>
<organism evidence="9 10">
    <name type="scientific">Corynebacterium mycetoides</name>
    <dbReference type="NCBI Taxonomy" id="38302"/>
    <lineage>
        <taxon>Bacteria</taxon>
        <taxon>Bacillati</taxon>
        <taxon>Actinomycetota</taxon>
        <taxon>Actinomycetes</taxon>
        <taxon>Mycobacteriales</taxon>
        <taxon>Corynebacteriaceae</taxon>
        <taxon>Corynebacterium</taxon>
    </lineage>
</organism>
<evidence type="ECO:0000256" key="8">
    <source>
        <dbReference type="SAM" id="Phobius"/>
    </source>
</evidence>
<dbReference type="EMBL" id="LT629700">
    <property type="protein sequence ID" value="SDM10041.1"/>
    <property type="molecule type" value="Genomic_DNA"/>
</dbReference>
<feature type="transmembrane region" description="Helical" evidence="8">
    <location>
        <begin position="310"/>
        <end position="330"/>
    </location>
</feature>
<reference evidence="10" key="1">
    <citation type="submission" date="2016-10" db="EMBL/GenBank/DDBJ databases">
        <authorList>
            <person name="Varghese N."/>
            <person name="Submissions S."/>
        </authorList>
    </citation>
    <scope>NUCLEOTIDE SEQUENCE [LARGE SCALE GENOMIC DNA]</scope>
    <source>
        <strain evidence="10">DSM 20632</strain>
    </source>
</reference>
<evidence type="ECO:0000256" key="1">
    <source>
        <dbReference type="ARBA" id="ARBA00004651"/>
    </source>
</evidence>
<name>A0A1G9QH15_9CORY</name>
<dbReference type="AlphaFoldDB" id="A0A1G9QH15"/>
<dbReference type="STRING" id="38302.SAMN04488535_1915"/>
<keyword evidence="10" id="KW-1185">Reference proteome</keyword>
<proteinExistence type="inferred from homology"/>
<dbReference type="RefSeq" id="WP_231908441.1">
    <property type="nucleotide sequence ID" value="NZ_LT629700.1"/>
</dbReference>
<dbReference type="InterPro" id="IPR037294">
    <property type="entry name" value="ABC_BtuC-like"/>
</dbReference>
<feature type="transmembrane region" description="Helical" evidence="8">
    <location>
        <begin position="244"/>
        <end position="265"/>
    </location>
</feature>
<feature type="transmembrane region" description="Helical" evidence="8">
    <location>
        <begin position="123"/>
        <end position="141"/>
    </location>
</feature>
<protein>
    <submittedName>
        <fullName evidence="9">Iron complex transport system permease protein</fullName>
    </submittedName>
</protein>
<dbReference type="InterPro" id="IPR000522">
    <property type="entry name" value="ABC_transptr_permease_BtuC"/>
</dbReference>
<evidence type="ECO:0000313" key="9">
    <source>
        <dbReference type="EMBL" id="SDM10041.1"/>
    </source>
</evidence>
<dbReference type="PANTHER" id="PTHR30472:SF1">
    <property type="entry name" value="FE(3+) DICITRATE TRANSPORT SYSTEM PERMEASE PROTEIN FECC-RELATED"/>
    <property type="match status" value="1"/>
</dbReference>
<feature type="transmembrane region" description="Helical" evidence="8">
    <location>
        <begin position="191"/>
        <end position="213"/>
    </location>
</feature>
<accession>A0A1G9QH15</accession>
<keyword evidence="7 8" id="KW-0472">Membrane</keyword>
<dbReference type="CDD" id="cd06550">
    <property type="entry name" value="TM_ABC_iron-siderophores_like"/>
    <property type="match status" value="1"/>
</dbReference>
<evidence type="ECO:0000256" key="4">
    <source>
        <dbReference type="ARBA" id="ARBA00022475"/>
    </source>
</evidence>
<evidence type="ECO:0000256" key="3">
    <source>
        <dbReference type="ARBA" id="ARBA00022448"/>
    </source>
</evidence>
<dbReference type="GO" id="GO:0005886">
    <property type="term" value="C:plasma membrane"/>
    <property type="evidence" value="ECO:0007669"/>
    <property type="project" value="UniProtKB-SubCell"/>
</dbReference>
<feature type="transmembrane region" description="Helical" evidence="8">
    <location>
        <begin position="95"/>
        <end position="117"/>
    </location>
</feature>
<comment type="subcellular location">
    <subcellularLocation>
        <location evidence="1">Cell membrane</location>
        <topology evidence="1">Multi-pass membrane protein</topology>
    </subcellularLocation>
</comment>
<feature type="transmembrane region" description="Helical" evidence="8">
    <location>
        <begin position="63"/>
        <end position="83"/>
    </location>
</feature>
<comment type="similarity">
    <text evidence="2">Belongs to the binding-protein-dependent transport system permease family. FecCD subfamily.</text>
</comment>
<dbReference type="GO" id="GO:0022857">
    <property type="term" value="F:transmembrane transporter activity"/>
    <property type="evidence" value="ECO:0007669"/>
    <property type="project" value="InterPro"/>
</dbReference>